<name>A0A8H9H4K1_9ACTN</name>
<organism evidence="1 2">
    <name type="scientific">Microbispora bryophytorum</name>
    <dbReference type="NCBI Taxonomy" id="1460882"/>
    <lineage>
        <taxon>Bacteria</taxon>
        <taxon>Bacillati</taxon>
        <taxon>Actinomycetota</taxon>
        <taxon>Actinomycetes</taxon>
        <taxon>Streptosporangiales</taxon>
        <taxon>Streptosporangiaceae</taxon>
        <taxon>Microbispora</taxon>
    </lineage>
</organism>
<dbReference type="EMBL" id="BMMN01000014">
    <property type="protein sequence ID" value="GGO26696.1"/>
    <property type="molecule type" value="Genomic_DNA"/>
</dbReference>
<protein>
    <submittedName>
        <fullName evidence="1">Uncharacterized protein</fullName>
    </submittedName>
</protein>
<keyword evidence="2" id="KW-1185">Reference proteome</keyword>
<reference evidence="1" key="1">
    <citation type="journal article" date="2014" name="Int. J. Syst. Evol. Microbiol.">
        <title>Complete genome sequence of Corynebacterium casei LMG S-19264T (=DSM 44701T), isolated from a smear-ripened cheese.</title>
        <authorList>
            <consortium name="US DOE Joint Genome Institute (JGI-PGF)"/>
            <person name="Walter F."/>
            <person name="Albersmeier A."/>
            <person name="Kalinowski J."/>
            <person name="Ruckert C."/>
        </authorList>
    </citation>
    <scope>NUCLEOTIDE SEQUENCE</scope>
    <source>
        <strain evidence="1">CGMCC 4.7138</strain>
    </source>
</reference>
<gene>
    <name evidence="1" type="ORF">GCM10011574_59460</name>
</gene>
<comment type="caution">
    <text evidence="1">The sequence shown here is derived from an EMBL/GenBank/DDBJ whole genome shotgun (WGS) entry which is preliminary data.</text>
</comment>
<evidence type="ECO:0000313" key="2">
    <source>
        <dbReference type="Proteomes" id="UP000653480"/>
    </source>
</evidence>
<proteinExistence type="predicted"/>
<sequence length="83" mass="9327">MSASADINASAMVFTMDGRHPRRRHPLTCRQAGRTHLRACWNTKTSAFREIMYRRLDKGGGVTTRLLKAPLNKEGRTTYSGCS</sequence>
<evidence type="ECO:0000313" key="1">
    <source>
        <dbReference type="EMBL" id="GGO26696.1"/>
    </source>
</evidence>
<reference evidence="1" key="2">
    <citation type="submission" date="2020-09" db="EMBL/GenBank/DDBJ databases">
        <authorList>
            <person name="Sun Q."/>
            <person name="Zhou Y."/>
        </authorList>
    </citation>
    <scope>NUCLEOTIDE SEQUENCE</scope>
    <source>
        <strain evidence="1">CGMCC 4.7138</strain>
    </source>
</reference>
<dbReference type="Proteomes" id="UP000653480">
    <property type="component" value="Unassembled WGS sequence"/>
</dbReference>
<dbReference type="AlphaFoldDB" id="A0A8H9H4K1"/>
<accession>A0A8H9H4K1</accession>